<dbReference type="GO" id="GO:0016020">
    <property type="term" value="C:membrane"/>
    <property type="evidence" value="ECO:0007669"/>
    <property type="project" value="InterPro"/>
</dbReference>
<evidence type="ECO:0000256" key="2">
    <source>
        <dbReference type="ARBA" id="ARBA00023136"/>
    </source>
</evidence>
<sequence length="487" mass="54772">MTQPHTTFSELKKNISYVEQSLFQTDDLNKQFISLHGVEGVLLYIESLVDQEIIQTHVLASLYDHCNPVDHPLFTTLGSHLETDLQKAIDSLIQGKCLYILDGATEFYILSTEKMYARTTTEPENEGVIRGAHNGFIEQLSVNLNLIRRQIISPSLIVRYFNVGEKTRTKIAVVYLQDVANPELVDKVKERILSITSDMVLAPGFIEELIEDSPFSLFPQQLSTERPDRVIANLLEGRLAILAEGSPSALIAPVTFFAFYQSPDDYHGRWMVSSFLRLIRMMSFIIAFTLPAVYIATISFHSAILPLELAHTIKKSLQNIPFPALIEAMLLELIFEVLREAGVRLPSRVGQTIGIVGGLVIGDAIVRAGLVSYTMIIVVSLTAISSFLVPSHEMSSAVRILRFPMMIGAAIFGYIGIAFGLVFLTIHLCKLETFGSPYFAPVAPFRLADMKDVFIRFPIWALRQRPHDARPQQLKQQKFSRSWKKRE</sequence>
<organism evidence="5 6">
    <name type="scientific">Paenibacillus taichungensis</name>
    <dbReference type="NCBI Taxonomy" id="484184"/>
    <lineage>
        <taxon>Bacteria</taxon>
        <taxon>Bacillati</taxon>
        <taxon>Bacillota</taxon>
        <taxon>Bacilli</taxon>
        <taxon>Bacillales</taxon>
        <taxon>Paenibacillaceae</taxon>
        <taxon>Paenibacillus</taxon>
    </lineage>
</organism>
<evidence type="ECO:0000256" key="4">
    <source>
        <dbReference type="SAM" id="Phobius"/>
    </source>
</evidence>
<name>A0A329QM32_9BACL</name>
<comment type="caution">
    <text evidence="5">The sequence shown here is derived from an EMBL/GenBank/DDBJ whole genome shotgun (WGS) entry which is preliminary data.</text>
</comment>
<accession>A0A329QM32</accession>
<dbReference type="PIRSF" id="PIRSF005690">
    <property type="entry name" value="GerBA"/>
    <property type="match status" value="1"/>
</dbReference>
<dbReference type="Proteomes" id="UP000250642">
    <property type="component" value="Unassembled WGS sequence"/>
</dbReference>
<dbReference type="InterPro" id="IPR004995">
    <property type="entry name" value="Spore_Ger"/>
</dbReference>
<evidence type="ECO:0000313" key="5">
    <source>
        <dbReference type="EMBL" id="RAW12789.1"/>
    </source>
</evidence>
<dbReference type="AlphaFoldDB" id="A0A329QM32"/>
<dbReference type="PANTHER" id="PTHR22550:SF5">
    <property type="entry name" value="LEUCINE ZIPPER PROTEIN 4"/>
    <property type="match status" value="1"/>
</dbReference>
<dbReference type="InterPro" id="IPR050768">
    <property type="entry name" value="UPF0353/GerABKA_families"/>
</dbReference>
<evidence type="ECO:0000313" key="6">
    <source>
        <dbReference type="Proteomes" id="UP000250642"/>
    </source>
</evidence>
<gene>
    <name evidence="5" type="ORF">DC345_21100</name>
</gene>
<evidence type="ECO:0000256" key="1">
    <source>
        <dbReference type="ARBA" id="ARBA00005278"/>
    </source>
</evidence>
<feature type="transmembrane region" description="Helical" evidence="4">
    <location>
        <begin position="281"/>
        <end position="300"/>
    </location>
</feature>
<keyword evidence="4" id="KW-1133">Transmembrane helix</keyword>
<comment type="similarity">
    <text evidence="1">Belongs to the GerABKA family.</text>
</comment>
<protein>
    <submittedName>
        <fullName evidence="5">Spore germination protein</fullName>
    </submittedName>
</protein>
<dbReference type="PANTHER" id="PTHR22550">
    <property type="entry name" value="SPORE GERMINATION PROTEIN"/>
    <property type="match status" value="1"/>
</dbReference>
<evidence type="ECO:0000256" key="3">
    <source>
        <dbReference type="SAM" id="MobiDB-lite"/>
    </source>
</evidence>
<proteinExistence type="inferred from homology"/>
<dbReference type="RefSeq" id="WP_113054770.1">
    <property type="nucleotide sequence ID" value="NZ_CP175536.1"/>
</dbReference>
<dbReference type="Pfam" id="PF03323">
    <property type="entry name" value="GerA"/>
    <property type="match status" value="1"/>
</dbReference>
<feature type="region of interest" description="Disordered" evidence="3">
    <location>
        <begin position="468"/>
        <end position="487"/>
    </location>
</feature>
<dbReference type="GO" id="GO:0009847">
    <property type="term" value="P:spore germination"/>
    <property type="evidence" value="ECO:0007669"/>
    <property type="project" value="InterPro"/>
</dbReference>
<keyword evidence="2 4" id="KW-0472">Membrane</keyword>
<dbReference type="EMBL" id="QEVW01000014">
    <property type="protein sequence ID" value="RAW12789.1"/>
    <property type="molecule type" value="Genomic_DNA"/>
</dbReference>
<feature type="transmembrane region" description="Helical" evidence="4">
    <location>
        <begin position="372"/>
        <end position="391"/>
    </location>
</feature>
<reference evidence="5 6" key="1">
    <citation type="submission" date="2018-04" db="EMBL/GenBank/DDBJ databases">
        <title>Paenibacillus taichungensis Genome sequencing and assembly.</title>
        <authorList>
            <person name="Xu J."/>
            <person name="Rensing C."/>
            <person name="Mazhar H.S."/>
        </authorList>
    </citation>
    <scope>NUCLEOTIDE SEQUENCE [LARGE SCALE GENOMIC DNA]</scope>
    <source>
        <strain evidence="5 6">NC1</strain>
    </source>
</reference>
<feature type="transmembrane region" description="Helical" evidence="4">
    <location>
        <begin position="403"/>
        <end position="426"/>
    </location>
</feature>
<keyword evidence="4" id="KW-0812">Transmembrane</keyword>